<name>A0ABV7ZXH3_9GAMM</name>
<feature type="domain" description="Cyclic nucleotide-binding" evidence="1">
    <location>
        <begin position="15"/>
        <end position="118"/>
    </location>
</feature>
<gene>
    <name evidence="2" type="ORF">ACFOOG_10310</name>
</gene>
<evidence type="ECO:0000259" key="1">
    <source>
        <dbReference type="PROSITE" id="PS50042"/>
    </source>
</evidence>
<dbReference type="SUPFAM" id="SSF51206">
    <property type="entry name" value="cAMP-binding domain-like"/>
    <property type="match status" value="1"/>
</dbReference>
<dbReference type="EMBL" id="JBHRYR010000003">
    <property type="protein sequence ID" value="MFC3853223.1"/>
    <property type="molecule type" value="Genomic_DNA"/>
</dbReference>
<reference evidence="3" key="1">
    <citation type="journal article" date="2019" name="Int. J. Syst. Evol. Microbiol.">
        <title>The Global Catalogue of Microorganisms (GCM) 10K type strain sequencing project: providing services to taxonomists for standard genome sequencing and annotation.</title>
        <authorList>
            <consortium name="The Broad Institute Genomics Platform"/>
            <consortium name="The Broad Institute Genome Sequencing Center for Infectious Disease"/>
            <person name="Wu L."/>
            <person name="Ma J."/>
        </authorList>
    </citation>
    <scope>NUCLEOTIDE SEQUENCE [LARGE SCALE GENOMIC DNA]</scope>
    <source>
        <strain evidence="3">IBRC 10765</strain>
    </source>
</reference>
<dbReference type="InterPro" id="IPR018488">
    <property type="entry name" value="cNMP-bd_CS"/>
</dbReference>
<protein>
    <submittedName>
        <fullName evidence="2">Cyclic nucleotide-binding domain-containing protein</fullName>
    </submittedName>
</protein>
<dbReference type="PANTHER" id="PTHR23011:SF28">
    <property type="entry name" value="CYCLIC NUCLEOTIDE-BINDING DOMAIN CONTAINING PROTEIN"/>
    <property type="match status" value="1"/>
</dbReference>
<dbReference type="Proteomes" id="UP001595617">
    <property type="component" value="Unassembled WGS sequence"/>
</dbReference>
<dbReference type="InterPro" id="IPR000595">
    <property type="entry name" value="cNMP-bd_dom"/>
</dbReference>
<dbReference type="SMART" id="SM00100">
    <property type="entry name" value="cNMP"/>
    <property type="match status" value="1"/>
</dbReference>
<dbReference type="InterPro" id="IPR018490">
    <property type="entry name" value="cNMP-bd_dom_sf"/>
</dbReference>
<keyword evidence="3" id="KW-1185">Reference proteome</keyword>
<dbReference type="InterPro" id="IPR014710">
    <property type="entry name" value="RmlC-like_jellyroll"/>
</dbReference>
<evidence type="ECO:0000313" key="2">
    <source>
        <dbReference type="EMBL" id="MFC3853223.1"/>
    </source>
</evidence>
<organism evidence="2 3">
    <name type="scientific">Saccharospirillum mangrovi</name>
    <dbReference type="NCBI Taxonomy" id="2161747"/>
    <lineage>
        <taxon>Bacteria</taxon>
        <taxon>Pseudomonadati</taxon>
        <taxon>Pseudomonadota</taxon>
        <taxon>Gammaproteobacteria</taxon>
        <taxon>Oceanospirillales</taxon>
        <taxon>Saccharospirillaceae</taxon>
        <taxon>Saccharospirillum</taxon>
    </lineage>
</organism>
<dbReference type="PRINTS" id="PR00103">
    <property type="entry name" value="CAMPKINASE"/>
</dbReference>
<dbReference type="PROSITE" id="PS50042">
    <property type="entry name" value="CNMP_BINDING_3"/>
    <property type="match status" value="1"/>
</dbReference>
<sequence length="141" mass="15648">MTLFEKMLFLGRTDLFSALPAEDLELIALATEVIEVEADQWLFHQGDVGDRMYLVVSGSVTLWVQRPNGLQPVTTRGAGDFFGEMALLDDARRSASAQCAEHCQFLVLDKESFVQLVMDYPAIALAVFKFLCALIRGGDKD</sequence>
<proteinExistence type="predicted"/>
<accession>A0ABV7ZXH3</accession>
<evidence type="ECO:0000313" key="3">
    <source>
        <dbReference type="Proteomes" id="UP001595617"/>
    </source>
</evidence>
<dbReference type="Gene3D" id="2.60.120.10">
    <property type="entry name" value="Jelly Rolls"/>
    <property type="match status" value="1"/>
</dbReference>
<comment type="caution">
    <text evidence="2">The sequence shown here is derived from an EMBL/GenBank/DDBJ whole genome shotgun (WGS) entry which is preliminary data.</text>
</comment>
<dbReference type="RefSeq" id="WP_380696175.1">
    <property type="nucleotide sequence ID" value="NZ_JBHRYR010000003.1"/>
</dbReference>
<dbReference type="PANTHER" id="PTHR23011">
    <property type="entry name" value="CYCLIC NUCLEOTIDE-BINDING DOMAIN CONTAINING PROTEIN"/>
    <property type="match status" value="1"/>
</dbReference>
<dbReference type="Pfam" id="PF00027">
    <property type="entry name" value="cNMP_binding"/>
    <property type="match status" value="1"/>
</dbReference>
<dbReference type="PROSITE" id="PS00889">
    <property type="entry name" value="CNMP_BINDING_2"/>
    <property type="match status" value="1"/>
</dbReference>
<dbReference type="CDD" id="cd00038">
    <property type="entry name" value="CAP_ED"/>
    <property type="match status" value="1"/>
</dbReference>